<name>A0AAW0IVX9_MYOGA</name>
<comment type="caution">
    <text evidence="1">The sequence shown here is derived from an EMBL/GenBank/DDBJ whole genome shotgun (WGS) entry which is preliminary data.</text>
</comment>
<dbReference type="EMBL" id="JBBHLL010000088">
    <property type="protein sequence ID" value="KAK7818398.1"/>
    <property type="molecule type" value="Genomic_DNA"/>
</dbReference>
<organism evidence="1 2">
    <name type="scientific">Myodes glareolus</name>
    <name type="common">Bank vole</name>
    <name type="synonym">Clethrionomys glareolus</name>
    <dbReference type="NCBI Taxonomy" id="447135"/>
    <lineage>
        <taxon>Eukaryota</taxon>
        <taxon>Metazoa</taxon>
        <taxon>Chordata</taxon>
        <taxon>Craniata</taxon>
        <taxon>Vertebrata</taxon>
        <taxon>Euteleostomi</taxon>
        <taxon>Mammalia</taxon>
        <taxon>Eutheria</taxon>
        <taxon>Euarchontoglires</taxon>
        <taxon>Glires</taxon>
        <taxon>Rodentia</taxon>
        <taxon>Myomorpha</taxon>
        <taxon>Muroidea</taxon>
        <taxon>Cricetidae</taxon>
        <taxon>Arvicolinae</taxon>
        <taxon>Myodes</taxon>
    </lineage>
</organism>
<accession>A0AAW0IVX9</accession>
<sequence>LCQIPVCFPAPRPPLVDCEPRYELPECHRLEGLPGLVQRRRLFADVPGHERLLFVLSKMGVQKEREMQVAALTMSSEPGNFKM</sequence>
<keyword evidence="2" id="KW-1185">Reference proteome</keyword>
<proteinExistence type="predicted"/>
<gene>
    <name evidence="1" type="ORF">U0070_018714</name>
</gene>
<protein>
    <submittedName>
        <fullName evidence="1">Uncharacterized protein</fullName>
    </submittedName>
</protein>
<reference evidence="1 2" key="1">
    <citation type="journal article" date="2023" name="bioRxiv">
        <title>Conserved and derived expression patterns and positive selection on dental genes reveal complex evolutionary context of ever-growing rodent molars.</title>
        <authorList>
            <person name="Calamari Z.T."/>
            <person name="Song A."/>
            <person name="Cohen E."/>
            <person name="Akter M."/>
            <person name="Roy R.D."/>
            <person name="Hallikas O."/>
            <person name="Christensen M.M."/>
            <person name="Li P."/>
            <person name="Marangoni P."/>
            <person name="Jernvall J."/>
            <person name="Klein O.D."/>
        </authorList>
    </citation>
    <scope>NUCLEOTIDE SEQUENCE [LARGE SCALE GENOMIC DNA]</scope>
    <source>
        <strain evidence="1">V071</strain>
    </source>
</reference>
<dbReference type="Proteomes" id="UP001488838">
    <property type="component" value="Unassembled WGS sequence"/>
</dbReference>
<feature type="non-terminal residue" evidence="1">
    <location>
        <position position="1"/>
    </location>
</feature>
<dbReference type="AlphaFoldDB" id="A0AAW0IVX9"/>
<evidence type="ECO:0000313" key="2">
    <source>
        <dbReference type="Proteomes" id="UP001488838"/>
    </source>
</evidence>
<evidence type="ECO:0000313" key="1">
    <source>
        <dbReference type="EMBL" id="KAK7818398.1"/>
    </source>
</evidence>